<accession>A0A5P1EFY2</accession>
<feature type="compositionally biased region" description="Basic and acidic residues" evidence="1">
    <location>
        <begin position="172"/>
        <end position="187"/>
    </location>
</feature>
<feature type="region of interest" description="Disordered" evidence="1">
    <location>
        <begin position="86"/>
        <end position="299"/>
    </location>
</feature>
<dbReference type="AlphaFoldDB" id="A0A5P1EFY2"/>
<dbReference type="InterPro" id="IPR012417">
    <property type="entry name" value="CaM-bd_dom_pln"/>
</dbReference>
<dbReference type="Pfam" id="PF07839">
    <property type="entry name" value="CaM_binding"/>
    <property type="match status" value="1"/>
</dbReference>
<feature type="compositionally biased region" description="Polar residues" evidence="1">
    <location>
        <begin position="197"/>
        <end position="215"/>
    </location>
</feature>
<feature type="compositionally biased region" description="Basic and acidic residues" evidence="1">
    <location>
        <begin position="112"/>
        <end position="124"/>
    </location>
</feature>
<evidence type="ECO:0000313" key="3">
    <source>
        <dbReference type="EMBL" id="ONK64808.1"/>
    </source>
</evidence>
<feature type="compositionally biased region" description="Basic and acidic residues" evidence="1">
    <location>
        <begin position="91"/>
        <end position="100"/>
    </location>
</feature>
<protein>
    <recommendedName>
        <fullName evidence="2">Calmodulin-binding domain-containing protein</fullName>
    </recommendedName>
</protein>
<sequence length="577" mass="63755">MGEEEMKVVKEEVKKVILSDTTKSGGAGRRNSTGKANNKTSPSLLSSDEKIPPHCLRASTSSCHDFCKYGRKHVFEAKKRNANFQFSDSSKIQDKEEKPEVLTLQGRRKRPETKVKSTKPEGVKLSDTNAVIEIKSFDQPESLKHENPLPSQGHVESLELSLSIESEVSSETARDESSPPTEKRVVSHEPTIPFSLSEKSLNGSKSIELDSSSPINRPKDQGSSEEPKAPSPTQKSLKAQILPSTRKSAAAAKVQASEKDLSMKPRTKGGNSMNNLKAFGKEREMKTSPPLKTEISVETKVNRERKTDLTEQKVVEQKKVIKPVSPKVTRQQVSSTTKRIDTPVMKSAPILISSKRVSALRNIGNKLMKSIDLSKPRAKPAAMPSRAPLSKKTEEKVKEKTLYVLEPTTSKTGAPKKKELKKIRAQPSSGSPKYKEKRITSKTSPSTVSSKVKSPSPHTLKFQRGKIISPMPENNSPWKLKFRPAKGIILNNEAARRSFRRRRGSFGSASELSTPRLKGPSVVLRHQDVKEKKGTQGLFNHVIEETANKLVEAKKSKVKALVGAFETVISLQEGRVK</sequence>
<dbReference type="PANTHER" id="PTHR33349:SF41">
    <property type="entry name" value="EMB|CAB62594.1"/>
    <property type="match status" value="1"/>
</dbReference>
<name>A0A5P1EFY2_ASPOF</name>
<keyword evidence="4" id="KW-1185">Reference proteome</keyword>
<dbReference type="EMBL" id="CM007387">
    <property type="protein sequence ID" value="ONK64808.1"/>
    <property type="molecule type" value="Genomic_DNA"/>
</dbReference>
<feature type="compositionally biased region" description="Basic and acidic residues" evidence="1">
    <location>
        <begin position="391"/>
        <end position="401"/>
    </location>
</feature>
<feature type="region of interest" description="Disordered" evidence="1">
    <location>
        <begin position="16"/>
        <end position="51"/>
    </location>
</feature>
<feature type="compositionally biased region" description="Low complexity" evidence="1">
    <location>
        <begin position="441"/>
        <end position="457"/>
    </location>
</feature>
<feature type="region of interest" description="Disordered" evidence="1">
    <location>
        <begin position="374"/>
        <end position="459"/>
    </location>
</feature>
<reference evidence="4" key="1">
    <citation type="journal article" date="2017" name="Nat. Commun.">
        <title>The asparagus genome sheds light on the origin and evolution of a young Y chromosome.</title>
        <authorList>
            <person name="Harkess A."/>
            <person name="Zhou J."/>
            <person name="Xu C."/>
            <person name="Bowers J.E."/>
            <person name="Van der Hulst R."/>
            <person name="Ayyampalayam S."/>
            <person name="Mercati F."/>
            <person name="Riccardi P."/>
            <person name="McKain M.R."/>
            <person name="Kakrana A."/>
            <person name="Tang H."/>
            <person name="Ray J."/>
            <person name="Groenendijk J."/>
            <person name="Arikit S."/>
            <person name="Mathioni S.M."/>
            <person name="Nakano M."/>
            <person name="Shan H."/>
            <person name="Telgmann-Rauber A."/>
            <person name="Kanno A."/>
            <person name="Yue Z."/>
            <person name="Chen H."/>
            <person name="Li W."/>
            <person name="Chen Y."/>
            <person name="Xu X."/>
            <person name="Zhang Y."/>
            <person name="Luo S."/>
            <person name="Chen H."/>
            <person name="Gao J."/>
            <person name="Mao Z."/>
            <person name="Pires J.C."/>
            <person name="Luo M."/>
            <person name="Kudrna D."/>
            <person name="Wing R.A."/>
            <person name="Meyers B.C."/>
            <person name="Yi K."/>
            <person name="Kong H."/>
            <person name="Lavrijsen P."/>
            <person name="Sunseri F."/>
            <person name="Falavigna A."/>
            <person name="Ye Y."/>
            <person name="Leebens-Mack J.H."/>
            <person name="Chen G."/>
        </authorList>
    </citation>
    <scope>NUCLEOTIDE SEQUENCE [LARGE SCALE GENOMIC DNA]</scope>
    <source>
        <strain evidence="4">cv. DH0086</strain>
    </source>
</reference>
<dbReference type="SMART" id="SM01054">
    <property type="entry name" value="CaM_binding"/>
    <property type="match status" value="1"/>
</dbReference>
<evidence type="ECO:0000313" key="4">
    <source>
        <dbReference type="Proteomes" id="UP000243459"/>
    </source>
</evidence>
<feature type="domain" description="Calmodulin-binding" evidence="2">
    <location>
        <begin position="456"/>
        <end position="570"/>
    </location>
</feature>
<organism evidence="3 4">
    <name type="scientific">Asparagus officinalis</name>
    <name type="common">Garden asparagus</name>
    <dbReference type="NCBI Taxonomy" id="4686"/>
    <lineage>
        <taxon>Eukaryota</taxon>
        <taxon>Viridiplantae</taxon>
        <taxon>Streptophyta</taxon>
        <taxon>Embryophyta</taxon>
        <taxon>Tracheophyta</taxon>
        <taxon>Spermatophyta</taxon>
        <taxon>Magnoliopsida</taxon>
        <taxon>Liliopsida</taxon>
        <taxon>Asparagales</taxon>
        <taxon>Asparagaceae</taxon>
        <taxon>Asparagoideae</taxon>
        <taxon>Asparagus</taxon>
    </lineage>
</organism>
<dbReference type="GO" id="GO:0005516">
    <property type="term" value="F:calmodulin binding"/>
    <property type="evidence" value="ECO:0007669"/>
    <property type="project" value="InterPro"/>
</dbReference>
<feature type="compositionally biased region" description="Low complexity" evidence="1">
    <location>
        <begin position="158"/>
        <end position="171"/>
    </location>
</feature>
<gene>
    <name evidence="3" type="ORF">A4U43_C07F30170</name>
</gene>
<evidence type="ECO:0000259" key="2">
    <source>
        <dbReference type="SMART" id="SM01054"/>
    </source>
</evidence>
<feature type="compositionally biased region" description="Basic and acidic residues" evidence="1">
    <location>
        <begin position="135"/>
        <end position="147"/>
    </location>
</feature>
<dbReference type="OMA" id="PENNSPW"/>
<evidence type="ECO:0000256" key="1">
    <source>
        <dbReference type="SAM" id="MobiDB-lite"/>
    </source>
</evidence>
<feature type="compositionally biased region" description="Basic residues" evidence="1">
    <location>
        <begin position="414"/>
        <end position="424"/>
    </location>
</feature>
<dbReference type="Gramene" id="ONK64808">
    <property type="protein sequence ID" value="ONK64808"/>
    <property type="gene ID" value="A4U43_C07F30170"/>
</dbReference>
<proteinExistence type="predicted"/>
<feature type="compositionally biased region" description="Basic and acidic residues" evidence="1">
    <location>
        <begin position="217"/>
        <end position="228"/>
    </location>
</feature>
<dbReference type="Proteomes" id="UP000243459">
    <property type="component" value="Chromosome 7"/>
</dbReference>
<feature type="compositionally biased region" description="Polar residues" evidence="1">
    <location>
        <begin position="19"/>
        <end position="46"/>
    </location>
</feature>
<dbReference type="OrthoDB" id="766386at2759"/>
<feature type="compositionally biased region" description="Polar residues" evidence="1">
    <location>
        <begin position="231"/>
        <end position="247"/>
    </location>
</feature>
<dbReference type="PANTHER" id="PTHR33349">
    <property type="entry name" value="EMB|CAB62594.1"/>
    <property type="match status" value="1"/>
</dbReference>